<dbReference type="Pfam" id="PF00496">
    <property type="entry name" value="SBP_bac_5"/>
    <property type="match status" value="1"/>
</dbReference>
<dbReference type="Gene3D" id="3.90.76.10">
    <property type="entry name" value="Dipeptide-binding Protein, Domain 1"/>
    <property type="match status" value="1"/>
</dbReference>
<dbReference type="Proteomes" id="UP000178098">
    <property type="component" value="Unassembled WGS sequence"/>
</dbReference>
<dbReference type="GO" id="GO:1904680">
    <property type="term" value="F:peptide transmembrane transporter activity"/>
    <property type="evidence" value="ECO:0007669"/>
    <property type="project" value="TreeGrafter"/>
</dbReference>
<dbReference type="GO" id="GO:0042597">
    <property type="term" value="C:periplasmic space"/>
    <property type="evidence" value="ECO:0007669"/>
    <property type="project" value="UniProtKB-ARBA"/>
</dbReference>
<accession>A0A1F7HJM1</accession>
<evidence type="ECO:0000256" key="3">
    <source>
        <dbReference type="ARBA" id="ARBA00022729"/>
    </source>
</evidence>
<feature type="domain" description="Solute-binding protein family 5" evidence="5">
    <location>
        <begin position="88"/>
        <end position="391"/>
    </location>
</feature>
<name>A0A1F7HJM1_9BACT</name>
<keyword evidence="3" id="KW-0732">Signal</keyword>
<sequence>MNLHRQVRHYYWLFTEFVQKHAALLVVSFIAAFLLIIALLNFFPFFSSRILQRREIIGMSGQYSLREIPLSVRRQVSNPLIMIDQNGEIQPLLANSWELLDGGKTYRFHLRNDLFWADGKRFTSKGISYSFPDVTMTPVDDYTIDFTLKAPLNIFPIYLTQPVIKQPFVGIGALYRVESYKHKKNVITSINLAPNKPNLPYRIYRFYSSEEDLINAYKKGEITQFITQDQTTVAYFKPWRNTKVTQTIDYSKIMALFFNNQSGALQEREIRKAFAYATPSFPERGDHAKGPIPPTSWAYYSGVKEYPYNEEHARELLKKNVTSTVSASFKLYTFADTIDFAGTLKKYYQKIGAHIDVKVAQQKPPDEFDMFLAIWNPPDDPDQFYFWYSTQEQTNITKFKSLKIDKLLEDGRKVLNVKQRQSIYKDFQKAISDELPAYFMYHPYEYIIERR</sequence>
<protein>
    <recommendedName>
        <fullName evidence="5">Solute-binding protein family 5 domain-containing protein</fullName>
    </recommendedName>
</protein>
<dbReference type="PANTHER" id="PTHR30290:SF9">
    <property type="entry name" value="OLIGOPEPTIDE-BINDING PROTEIN APPA"/>
    <property type="match status" value="1"/>
</dbReference>
<dbReference type="CDD" id="cd00995">
    <property type="entry name" value="PBP2_NikA_DppA_OppA_like"/>
    <property type="match status" value="1"/>
</dbReference>
<dbReference type="SUPFAM" id="SSF53850">
    <property type="entry name" value="Periplasmic binding protein-like II"/>
    <property type="match status" value="1"/>
</dbReference>
<dbReference type="InterPro" id="IPR030678">
    <property type="entry name" value="Peptide/Ni-bd"/>
</dbReference>
<evidence type="ECO:0000313" key="6">
    <source>
        <dbReference type="EMBL" id="OGK31214.1"/>
    </source>
</evidence>
<dbReference type="InterPro" id="IPR000914">
    <property type="entry name" value="SBP_5_dom"/>
</dbReference>
<evidence type="ECO:0000256" key="2">
    <source>
        <dbReference type="ARBA" id="ARBA00022448"/>
    </source>
</evidence>
<dbReference type="Gene3D" id="3.40.190.10">
    <property type="entry name" value="Periplasmic binding protein-like II"/>
    <property type="match status" value="1"/>
</dbReference>
<gene>
    <name evidence="6" type="ORF">A3D08_01440</name>
</gene>
<organism evidence="6 7">
    <name type="scientific">Candidatus Roizmanbacteria bacterium RIFCSPHIGHO2_02_FULL_43_11</name>
    <dbReference type="NCBI Taxonomy" id="1802043"/>
    <lineage>
        <taxon>Bacteria</taxon>
        <taxon>Candidatus Roizmaniibacteriota</taxon>
    </lineage>
</organism>
<keyword evidence="2" id="KW-0813">Transport</keyword>
<keyword evidence="4" id="KW-0812">Transmembrane</keyword>
<dbReference type="InterPro" id="IPR039424">
    <property type="entry name" value="SBP_5"/>
</dbReference>
<evidence type="ECO:0000256" key="1">
    <source>
        <dbReference type="ARBA" id="ARBA00005695"/>
    </source>
</evidence>
<reference evidence="6 7" key="1">
    <citation type="journal article" date="2016" name="Nat. Commun.">
        <title>Thousands of microbial genomes shed light on interconnected biogeochemical processes in an aquifer system.</title>
        <authorList>
            <person name="Anantharaman K."/>
            <person name="Brown C.T."/>
            <person name="Hug L.A."/>
            <person name="Sharon I."/>
            <person name="Castelle C.J."/>
            <person name="Probst A.J."/>
            <person name="Thomas B.C."/>
            <person name="Singh A."/>
            <person name="Wilkins M.J."/>
            <person name="Karaoz U."/>
            <person name="Brodie E.L."/>
            <person name="Williams K.H."/>
            <person name="Hubbard S.S."/>
            <person name="Banfield J.F."/>
        </authorList>
    </citation>
    <scope>NUCLEOTIDE SEQUENCE [LARGE SCALE GENOMIC DNA]</scope>
</reference>
<dbReference type="EMBL" id="MFZT01000027">
    <property type="protein sequence ID" value="OGK31214.1"/>
    <property type="molecule type" value="Genomic_DNA"/>
</dbReference>
<keyword evidence="4" id="KW-1133">Transmembrane helix</keyword>
<dbReference type="GO" id="GO:0043190">
    <property type="term" value="C:ATP-binding cassette (ABC) transporter complex"/>
    <property type="evidence" value="ECO:0007669"/>
    <property type="project" value="InterPro"/>
</dbReference>
<comment type="caution">
    <text evidence="6">The sequence shown here is derived from an EMBL/GenBank/DDBJ whole genome shotgun (WGS) entry which is preliminary data.</text>
</comment>
<dbReference type="PANTHER" id="PTHR30290">
    <property type="entry name" value="PERIPLASMIC BINDING COMPONENT OF ABC TRANSPORTER"/>
    <property type="match status" value="1"/>
</dbReference>
<evidence type="ECO:0000259" key="5">
    <source>
        <dbReference type="Pfam" id="PF00496"/>
    </source>
</evidence>
<proteinExistence type="inferred from homology"/>
<keyword evidence="4" id="KW-0472">Membrane</keyword>
<evidence type="ECO:0000313" key="7">
    <source>
        <dbReference type="Proteomes" id="UP000178098"/>
    </source>
</evidence>
<dbReference type="PIRSF" id="PIRSF002741">
    <property type="entry name" value="MppA"/>
    <property type="match status" value="1"/>
</dbReference>
<dbReference type="GO" id="GO:0015833">
    <property type="term" value="P:peptide transport"/>
    <property type="evidence" value="ECO:0007669"/>
    <property type="project" value="TreeGrafter"/>
</dbReference>
<comment type="similarity">
    <text evidence="1">Belongs to the bacterial solute-binding protein 5 family.</text>
</comment>
<dbReference type="Gene3D" id="3.10.105.10">
    <property type="entry name" value="Dipeptide-binding Protein, Domain 3"/>
    <property type="match status" value="1"/>
</dbReference>
<feature type="transmembrane region" description="Helical" evidence="4">
    <location>
        <begin position="21"/>
        <end position="46"/>
    </location>
</feature>
<evidence type="ECO:0000256" key="4">
    <source>
        <dbReference type="SAM" id="Phobius"/>
    </source>
</evidence>
<dbReference type="AlphaFoldDB" id="A0A1F7HJM1"/>